<evidence type="ECO:0000256" key="2">
    <source>
        <dbReference type="ARBA" id="ARBA00035108"/>
    </source>
</evidence>
<gene>
    <name evidence="4" type="ORF">ACFQE1_21070</name>
</gene>
<dbReference type="PANTHER" id="PTHR36852">
    <property type="entry name" value="PROTEIN GVPL 2"/>
    <property type="match status" value="1"/>
</dbReference>
<evidence type="ECO:0000256" key="3">
    <source>
        <dbReference type="ARBA" id="ARBA00035643"/>
    </source>
</evidence>
<dbReference type="Pfam" id="PF06386">
    <property type="entry name" value="GvpL_GvpF"/>
    <property type="match status" value="1"/>
</dbReference>
<proteinExistence type="inferred from homology"/>
<comment type="similarity">
    <text evidence="3">Belongs to the gas vesicle GvpF/GvpL family.</text>
</comment>
<evidence type="ECO:0000313" key="4">
    <source>
        <dbReference type="EMBL" id="MFC6726818.1"/>
    </source>
</evidence>
<accession>A0ABD5S545</accession>
<sequence length="97" mass="10745">LVDLDVELLAAVDVDLDRAAVASEVEEWLDGLARESVENDLYTDRLVFNRSYLVDREDETAFEDAVADLEDAYEGATVQQSGPFAPYSFVDIQIGAQ</sequence>
<dbReference type="InterPro" id="IPR009430">
    <property type="entry name" value="GvpL/GvpF"/>
</dbReference>
<name>A0ABD5S545_9EURY</name>
<reference evidence="4 5" key="1">
    <citation type="journal article" date="2019" name="Int. J. Syst. Evol. Microbiol.">
        <title>The Global Catalogue of Microorganisms (GCM) 10K type strain sequencing project: providing services to taxonomists for standard genome sequencing and annotation.</title>
        <authorList>
            <consortium name="The Broad Institute Genomics Platform"/>
            <consortium name="The Broad Institute Genome Sequencing Center for Infectious Disease"/>
            <person name="Wu L."/>
            <person name="Ma J."/>
        </authorList>
    </citation>
    <scope>NUCLEOTIDE SEQUENCE [LARGE SCALE GENOMIC DNA]</scope>
    <source>
        <strain evidence="4 5">NBRC 111368</strain>
    </source>
</reference>
<dbReference type="PANTHER" id="PTHR36852:SF1">
    <property type="entry name" value="PROTEIN GVPL 2"/>
    <property type="match status" value="1"/>
</dbReference>
<keyword evidence="1" id="KW-0304">Gas vesicle</keyword>
<dbReference type="AlphaFoldDB" id="A0ABD5S545"/>
<evidence type="ECO:0000256" key="1">
    <source>
        <dbReference type="ARBA" id="ARBA00022987"/>
    </source>
</evidence>
<organism evidence="4 5">
    <name type="scientific">Halobium palmae</name>
    <dbReference type="NCBI Taxonomy" id="1776492"/>
    <lineage>
        <taxon>Archaea</taxon>
        <taxon>Methanobacteriati</taxon>
        <taxon>Methanobacteriota</taxon>
        <taxon>Stenosarchaea group</taxon>
        <taxon>Halobacteria</taxon>
        <taxon>Halobacteriales</taxon>
        <taxon>Haloferacaceae</taxon>
        <taxon>Halobium</taxon>
    </lineage>
</organism>
<comment type="subcellular location">
    <subcellularLocation>
        <location evidence="2">Gas vesicle</location>
    </subcellularLocation>
</comment>
<dbReference type="EMBL" id="JBHSWU010001419">
    <property type="protein sequence ID" value="MFC6726818.1"/>
    <property type="molecule type" value="Genomic_DNA"/>
</dbReference>
<dbReference type="Proteomes" id="UP001596328">
    <property type="component" value="Unassembled WGS sequence"/>
</dbReference>
<comment type="caution">
    <text evidence="4">The sequence shown here is derived from an EMBL/GenBank/DDBJ whole genome shotgun (WGS) entry which is preliminary data.</text>
</comment>
<protein>
    <submittedName>
        <fullName evidence="4">GvpL/GvpF family gas vesicle protein</fullName>
    </submittedName>
</protein>
<evidence type="ECO:0000313" key="5">
    <source>
        <dbReference type="Proteomes" id="UP001596328"/>
    </source>
</evidence>
<dbReference type="GO" id="GO:0031411">
    <property type="term" value="C:gas vesicle"/>
    <property type="evidence" value="ECO:0007669"/>
    <property type="project" value="UniProtKB-SubCell"/>
</dbReference>
<keyword evidence="5" id="KW-1185">Reference proteome</keyword>
<feature type="non-terminal residue" evidence="4">
    <location>
        <position position="1"/>
    </location>
</feature>